<comment type="caution">
    <text evidence="1">The sequence shown here is derived from an EMBL/GenBank/DDBJ whole genome shotgun (WGS) entry which is preliminary data.</text>
</comment>
<evidence type="ECO:0000313" key="2">
    <source>
        <dbReference type="Proteomes" id="UP001222325"/>
    </source>
</evidence>
<dbReference type="EMBL" id="JARJCN010000044">
    <property type="protein sequence ID" value="KAJ7082649.1"/>
    <property type="molecule type" value="Genomic_DNA"/>
</dbReference>
<protein>
    <submittedName>
        <fullName evidence="1">Uncharacterized protein</fullName>
    </submittedName>
</protein>
<proteinExistence type="predicted"/>
<reference evidence="1" key="1">
    <citation type="submission" date="2023-03" db="EMBL/GenBank/DDBJ databases">
        <title>Massive genome expansion in bonnet fungi (Mycena s.s.) driven by repeated elements and novel gene families across ecological guilds.</title>
        <authorList>
            <consortium name="Lawrence Berkeley National Laboratory"/>
            <person name="Harder C.B."/>
            <person name="Miyauchi S."/>
            <person name="Viragh M."/>
            <person name="Kuo A."/>
            <person name="Thoen E."/>
            <person name="Andreopoulos B."/>
            <person name="Lu D."/>
            <person name="Skrede I."/>
            <person name="Drula E."/>
            <person name="Henrissat B."/>
            <person name="Morin E."/>
            <person name="Kohler A."/>
            <person name="Barry K."/>
            <person name="LaButti K."/>
            <person name="Morin E."/>
            <person name="Salamov A."/>
            <person name="Lipzen A."/>
            <person name="Mereny Z."/>
            <person name="Hegedus B."/>
            <person name="Baldrian P."/>
            <person name="Stursova M."/>
            <person name="Weitz H."/>
            <person name="Taylor A."/>
            <person name="Grigoriev I.V."/>
            <person name="Nagy L.G."/>
            <person name="Martin F."/>
            <person name="Kauserud H."/>
        </authorList>
    </citation>
    <scope>NUCLEOTIDE SEQUENCE</scope>
    <source>
        <strain evidence="1">CBHHK173m</strain>
    </source>
</reference>
<accession>A0AAD6XJA6</accession>
<sequence>MNSASLWKSFRSRVAADLNARIQLLNMERVPVDPATFEIRQKIDWKEGGYMQGFQYNLWHKAPSAEYRSSKWMVNGKMRLRGSPHQPLGYIEIHALLATRVTVEVLLRLMVESVQRERGVRLAYEVYPEVENNSWVYVERMVARTLPPLGEVIGIFGERKIPQRSCTSLGCGAFLPAVCEMSAFELYVRPHDPCAREGKPGEGRRSDWEGKCYWICGLQVQALIVLLYE</sequence>
<name>A0AAD6XJA6_9AGAR</name>
<evidence type="ECO:0000313" key="1">
    <source>
        <dbReference type="EMBL" id="KAJ7082649.1"/>
    </source>
</evidence>
<gene>
    <name evidence="1" type="ORF">B0H15DRAFT_436091</name>
</gene>
<keyword evidence="2" id="KW-1185">Reference proteome</keyword>
<dbReference type="AlphaFoldDB" id="A0AAD6XJA6"/>
<organism evidence="1 2">
    <name type="scientific">Mycena belliarum</name>
    <dbReference type="NCBI Taxonomy" id="1033014"/>
    <lineage>
        <taxon>Eukaryota</taxon>
        <taxon>Fungi</taxon>
        <taxon>Dikarya</taxon>
        <taxon>Basidiomycota</taxon>
        <taxon>Agaricomycotina</taxon>
        <taxon>Agaricomycetes</taxon>
        <taxon>Agaricomycetidae</taxon>
        <taxon>Agaricales</taxon>
        <taxon>Marasmiineae</taxon>
        <taxon>Mycenaceae</taxon>
        <taxon>Mycena</taxon>
    </lineage>
</organism>
<dbReference type="Proteomes" id="UP001222325">
    <property type="component" value="Unassembled WGS sequence"/>
</dbReference>